<comment type="caution">
    <text evidence="3">The sequence shown here is derived from an EMBL/GenBank/DDBJ whole genome shotgun (WGS) entry which is preliminary data.</text>
</comment>
<dbReference type="PANTHER" id="PTHR43252">
    <property type="entry name" value="TRANSCRIPTIONAL REGULATOR YQJI"/>
    <property type="match status" value="1"/>
</dbReference>
<feature type="compositionally biased region" description="Basic and acidic residues" evidence="1">
    <location>
        <begin position="41"/>
        <end position="64"/>
    </location>
</feature>
<dbReference type="AlphaFoldDB" id="A0A329CQU8"/>
<protein>
    <submittedName>
        <fullName evidence="3">DNA-binding PadR family transcriptional regulator</fullName>
    </submittedName>
</protein>
<feature type="region of interest" description="Disordered" evidence="1">
    <location>
        <begin position="295"/>
        <end position="318"/>
    </location>
</feature>
<dbReference type="Proteomes" id="UP000248918">
    <property type="component" value="Unassembled WGS sequence"/>
</dbReference>
<feature type="domain" description="Transcription regulator PadR N-terminal" evidence="2">
    <location>
        <begin position="147"/>
        <end position="214"/>
    </location>
</feature>
<evidence type="ECO:0000313" key="3">
    <source>
        <dbReference type="EMBL" id="RAS33205.1"/>
    </source>
</evidence>
<dbReference type="Pfam" id="PF03551">
    <property type="entry name" value="PadR"/>
    <property type="match status" value="1"/>
</dbReference>
<dbReference type="InterPro" id="IPR036388">
    <property type="entry name" value="WH-like_DNA-bd_sf"/>
</dbReference>
<dbReference type="SUPFAM" id="SSF46785">
    <property type="entry name" value="Winged helix' DNA-binding domain"/>
    <property type="match status" value="1"/>
</dbReference>
<sequence length="318" mass="35221">MRHHHRFSRSHSADDTIHTGHERASLHALWHAFARRHPEYRGERGEGFERSHGERGEYQRDDRGRGRHHASHGDGHSHTHGHRGHDRLSLHALWHAIGGHHEHRGGRGGRFGGGGGSSSGAGGFGGDGDGFPRGRKFSSDDLQLLLMSLIEAQPSHGYELIKALETRSNGFYTPSPGMVYPALTYLEELGYVTVQLEGNRKRYELSDTGRDYLATNRDRIDLMLAKLSHFARKMDSVRRAFAGEEPADISEGGWLPELTEARRKLKNLLVLRGNASADEQRRVAVILMRAAREIESDAKPGSASNDPGDDSSGEQPAS</sequence>
<accession>A0A329CQU8</accession>
<feature type="region of interest" description="Disordered" evidence="1">
    <location>
        <begin position="41"/>
        <end position="85"/>
    </location>
</feature>
<feature type="compositionally biased region" description="Gly residues" evidence="1">
    <location>
        <begin position="108"/>
        <end position="131"/>
    </location>
</feature>
<keyword evidence="3" id="KW-0238">DNA-binding</keyword>
<dbReference type="PANTHER" id="PTHR43252:SF7">
    <property type="entry name" value="TRANSCRIPTIONAL REGULATOR YQJI"/>
    <property type="match status" value="1"/>
</dbReference>
<name>A0A329CQU8_9BURK</name>
<dbReference type="InterPro" id="IPR005149">
    <property type="entry name" value="Tscrpt_reg_PadR_N"/>
</dbReference>
<gene>
    <name evidence="3" type="ORF">BX591_107122</name>
</gene>
<dbReference type="Gene3D" id="1.10.10.10">
    <property type="entry name" value="Winged helix-like DNA-binding domain superfamily/Winged helix DNA-binding domain"/>
    <property type="match status" value="1"/>
</dbReference>
<evidence type="ECO:0000313" key="4">
    <source>
        <dbReference type="Proteomes" id="UP000248918"/>
    </source>
</evidence>
<dbReference type="GO" id="GO:0003677">
    <property type="term" value="F:DNA binding"/>
    <property type="evidence" value="ECO:0007669"/>
    <property type="project" value="UniProtKB-KW"/>
</dbReference>
<dbReference type="EMBL" id="QLTK01000007">
    <property type="protein sequence ID" value="RAS33205.1"/>
    <property type="molecule type" value="Genomic_DNA"/>
</dbReference>
<organism evidence="3 4">
    <name type="scientific">Paraburkholderia bryophila</name>
    <dbReference type="NCBI Taxonomy" id="420952"/>
    <lineage>
        <taxon>Bacteria</taxon>
        <taxon>Pseudomonadati</taxon>
        <taxon>Pseudomonadota</taxon>
        <taxon>Betaproteobacteria</taxon>
        <taxon>Burkholderiales</taxon>
        <taxon>Burkholderiaceae</taxon>
        <taxon>Paraburkholderia</taxon>
    </lineage>
</organism>
<proteinExistence type="predicted"/>
<reference evidence="3 4" key="1">
    <citation type="submission" date="2018-06" db="EMBL/GenBank/DDBJ databases">
        <title>Genomic Encyclopedia of Type Strains, Phase III (KMG-III): the genomes of soil and plant-associated and newly described type strains.</title>
        <authorList>
            <person name="Whitman W."/>
        </authorList>
    </citation>
    <scope>NUCLEOTIDE SEQUENCE [LARGE SCALE GENOMIC DNA]</scope>
    <source>
        <strain evidence="3 4">LMG 23644</strain>
    </source>
</reference>
<dbReference type="InterPro" id="IPR036390">
    <property type="entry name" value="WH_DNA-bd_sf"/>
</dbReference>
<dbReference type="RefSeq" id="WP_244146966.1">
    <property type="nucleotide sequence ID" value="NZ_CADFFP010000008.1"/>
</dbReference>
<feature type="region of interest" description="Disordered" evidence="1">
    <location>
        <begin position="99"/>
        <end position="132"/>
    </location>
</feature>
<evidence type="ECO:0000256" key="1">
    <source>
        <dbReference type="SAM" id="MobiDB-lite"/>
    </source>
</evidence>
<evidence type="ECO:0000259" key="2">
    <source>
        <dbReference type="Pfam" id="PF03551"/>
    </source>
</evidence>